<name>A0ABT2BD28_9ACTN</name>
<reference evidence="1 2" key="1">
    <citation type="submission" date="2022-08" db="EMBL/GenBank/DDBJ databases">
        <authorList>
            <person name="Somphong A."/>
            <person name="Phongsopitanun W."/>
        </authorList>
    </citation>
    <scope>NUCLEOTIDE SEQUENCE [LARGE SCALE GENOMIC DNA]</scope>
    <source>
        <strain evidence="1 2">LP11</strain>
    </source>
</reference>
<proteinExistence type="predicted"/>
<comment type="caution">
    <text evidence="1">The sequence shown here is derived from an EMBL/GenBank/DDBJ whole genome shotgun (WGS) entry which is preliminary data.</text>
</comment>
<dbReference type="PIRSF" id="PIRSF033563">
    <property type="entry name" value="UCP033563"/>
    <property type="match status" value="1"/>
</dbReference>
<dbReference type="Pfam" id="PF06245">
    <property type="entry name" value="DUF1015"/>
    <property type="match status" value="1"/>
</dbReference>
<dbReference type="RefSeq" id="WP_258783806.1">
    <property type="nucleotide sequence ID" value="NZ_JANUGP010000056.1"/>
</dbReference>
<gene>
    <name evidence="1" type="ORF">NX794_35330</name>
</gene>
<dbReference type="InterPro" id="IPR008323">
    <property type="entry name" value="UCP033563"/>
</dbReference>
<sequence length="427" mass="46622">MNTAGHSEATVPRGLELTPFRGLRYDPDRVGSLASVTSPPYDVVVRPDGVHHLQSADPHNIVRLILPQADTPAARNEQAADTLRHWLDEGVLAADPRPALYVYEQRDGDGLLQRGVIGTLRVTEPEEGVVLPHEDVMPPVVADRAALMRATRANLEPLLLTYHGDGGAAEVVERTAKKVPLLSTITEDGFHHSLWSVTDPADLARIRSDLAHQQALIADGHHRWATYRLLRTEHPSPSAWDHGLVLLVDTSRYPLRVRAIHRLLHQLPVADALAAVEGLFRVRHLDVPLAKALEVLADASCAGNAFLLAGDGAFHLLDRPDPDLLARTVPADRPAAWRSLDATVLHATLLDHVWHIPEDSPAHIAYIHDTAATVEKAERDGGTAVLMHPVHEDVVRDLARQGVTMPRKSTSFGPKPASGLVLRALEI</sequence>
<organism evidence="1 2">
    <name type="scientific">Streptomyces pyxinicus</name>
    <dbReference type="NCBI Taxonomy" id="2970331"/>
    <lineage>
        <taxon>Bacteria</taxon>
        <taxon>Bacillati</taxon>
        <taxon>Actinomycetota</taxon>
        <taxon>Actinomycetes</taxon>
        <taxon>Kitasatosporales</taxon>
        <taxon>Streptomycetaceae</taxon>
        <taxon>Streptomyces</taxon>
    </lineage>
</organism>
<evidence type="ECO:0000313" key="2">
    <source>
        <dbReference type="Proteomes" id="UP001205612"/>
    </source>
</evidence>
<dbReference type="PANTHER" id="PTHR36454">
    <property type="entry name" value="LMO2823 PROTEIN"/>
    <property type="match status" value="1"/>
</dbReference>
<dbReference type="Proteomes" id="UP001205612">
    <property type="component" value="Unassembled WGS sequence"/>
</dbReference>
<evidence type="ECO:0000313" key="1">
    <source>
        <dbReference type="EMBL" id="MCS0606444.1"/>
    </source>
</evidence>
<dbReference type="EMBL" id="JANUGP010000056">
    <property type="protein sequence ID" value="MCS0606444.1"/>
    <property type="molecule type" value="Genomic_DNA"/>
</dbReference>
<protein>
    <submittedName>
        <fullName evidence="1">DUF1015 domain-containing protein</fullName>
    </submittedName>
</protein>
<dbReference type="PANTHER" id="PTHR36454:SF1">
    <property type="entry name" value="DUF1015 DOMAIN-CONTAINING PROTEIN"/>
    <property type="match status" value="1"/>
</dbReference>
<keyword evidence="2" id="KW-1185">Reference proteome</keyword>
<accession>A0ABT2BD28</accession>